<accession>A0A327RAE5</accession>
<proteinExistence type="predicted"/>
<sequence>MKLLAFTQTLLGSGRAIVASHIQTYSMDDEHATVEYLSKHYDRLKLALPGNPPIFDRGAALWATKIMYRAAQCALIQHWSKEEINALLPDYNNSIHPSSIVSADLVLRHLPKVMHAMQDLPAKDRLLAIAHAWPLSSVGIELPKPIDATLILEHDTLRGMYIDRIIATQNVTLLQPSKKPWISAMIADESTLPPKMQKRIRLYQLCKKRTK</sequence>
<dbReference type="RefSeq" id="WP_111596006.1">
    <property type="nucleotide sequence ID" value="NZ_QLLL01000001.1"/>
</dbReference>
<name>A0A327RAE5_9BACT</name>
<dbReference type="Proteomes" id="UP000249547">
    <property type="component" value="Unassembled WGS sequence"/>
</dbReference>
<organism evidence="2 3">
    <name type="scientific">Chitinophaga skermanii</name>
    <dbReference type="NCBI Taxonomy" id="331697"/>
    <lineage>
        <taxon>Bacteria</taxon>
        <taxon>Pseudomonadati</taxon>
        <taxon>Bacteroidota</taxon>
        <taxon>Chitinophagia</taxon>
        <taxon>Chitinophagales</taxon>
        <taxon>Chitinophagaceae</taxon>
        <taxon>Chitinophaga</taxon>
    </lineage>
</organism>
<reference evidence="2 3" key="1">
    <citation type="submission" date="2018-06" db="EMBL/GenBank/DDBJ databases">
        <title>Genomic Encyclopedia of Archaeal and Bacterial Type Strains, Phase II (KMG-II): from individual species to whole genera.</title>
        <authorList>
            <person name="Goeker M."/>
        </authorList>
    </citation>
    <scope>NUCLEOTIDE SEQUENCE [LARGE SCALE GENOMIC DNA]</scope>
    <source>
        <strain evidence="2 3">DSM 23857</strain>
    </source>
</reference>
<keyword evidence="3" id="KW-1185">Reference proteome</keyword>
<comment type="caution">
    <text evidence="2">The sequence shown here is derived from an EMBL/GenBank/DDBJ whole genome shotgun (WGS) entry which is preliminary data.</text>
</comment>
<dbReference type="InterPro" id="IPR045549">
    <property type="entry name" value="bpX4"/>
</dbReference>
<dbReference type="Pfam" id="PF19920">
    <property type="entry name" value="bpX4"/>
    <property type="match status" value="1"/>
</dbReference>
<dbReference type="OrthoDB" id="886582at2"/>
<evidence type="ECO:0000259" key="1">
    <source>
        <dbReference type="Pfam" id="PF19920"/>
    </source>
</evidence>
<dbReference type="AlphaFoldDB" id="A0A327RAE5"/>
<gene>
    <name evidence="2" type="ORF">LX64_00494</name>
</gene>
<evidence type="ECO:0000313" key="3">
    <source>
        <dbReference type="Proteomes" id="UP000249547"/>
    </source>
</evidence>
<feature type="domain" description="MoxR-vWA-beta-propeller ternary system" evidence="1">
    <location>
        <begin position="3"/>
        <end position="190"/>
    </location>
</feature>
<dbReference type="EMBL" id="QLLL01000001">
    <property type="protein sequence ID" value="RAJ10887.1"/>
    <property type="molecule type" value="Genomic_DNA"/>
</dbReference>
<evidence type="ECO:0000313" key="2">
    <source>
        <dbReference type="EMBL" id="RAJ10887.1"/>
    </source>
</evidence>
<protein>
    <recommendedName>
        <fullName evidence="1">MoxR-vWA-beta-propeller ternary system domain-containing protein</fullName>
    </recommendedName>
</protein>